<dbReference type="SUPFAM" id="SSF57756">
    <property type="entry name" value="Retrovirus zinc finger-like domains"/>
    <property type="match status" value="1"/>
</dbReference>
<dbReference type="InterPro" id="IPR036875">
    <property type="entry name" value="Znf_CCHC_sf"/>
</dbReference>
<feature type="region of interest" description="Disordered" evidence="2">
    <location>
        <begin position="316"/>
        <end position="345"/>
    </location>
</feature>
<evidence type="ECO:0000256" key="2">
    <source>
        <dbReference type="SAM" id="MobiDB-lite"/>
    </source>
</evidence>
<dbReference type="Proteomes" id="UP001552299">
    <property type="component" value="Unassembled WGS sequence"/>
</dbReference>
<dbReference type="Pfam" id="PF00098">
    <property type="entry name" value="zf-CCHC"/>
    <property type="match status" value="1"/>
</dbReference>
<feature type="domain" description="CCHC-type" evidence="3">
    <location>
        <begin position="306"/>
        <end position="321"/>
    </location>
</feature>
<organism evidence="4 5">
    <name type="scientific">Dendrobium thyrsiflorum</name>
    <name type="common">Pinecone-like raceme dendrobium</name>
    <name type="synonym">Orchid</name>
    <dbReference type="NCBI Taxonomy" id="117978"/>
    <lineage>
        <taxon>Eukaryota</taxon>
        <taxon>Viridiplantae</taxon>
        <taxon>Streptophyta</taxon>
        <taxon>Embryophyta</taxon>
        <taxon>Tracheophyta</taxon>
        <taxon>Spermatophyta</taxon>
        <taxon>Magnoliopsida</taxon>
        <taxon>Liliopsida</taxon>
        <taxon>Asparagales</taxon>
        <taxon>Orchidaceae</taxon>
        <taxon>Epidendroideae</taxon>
        <taxon>Malaxideae</taxon>
        <taxon>Dendrobiinae</taxon>
        <taxon>Dendrobium</taxon>
    </lineage>
</organism>
<reference evidence="4 5" key="1">
    <citation type="journal article" date="2024" name="Plant Biotechnol. J.">
        <title>Dendrobium thyrsiflorum genome and its molecular insights into genes involved in important horticultural traits.</title>
        <authorList>
            <person name="Chen B."/>
            <person name="Wang J.Y."/>
            <person name="Zheng P.J."/>
            <person name="Li K.L."/>
            <person name="Liang Y.M."/>
            <person name="Chen X.F."/>
            <person name="Zhang C."/>
            <person name="Zhao X."/>
            <person name="He X."/>
            <person name="Zhang G.Q."/>
            <person name="Liu Z.J."/>
            <person name="Xu Q."/>
        </authorList>
    </citation>
    <scope>NUCLEOTIDE SEQUENCE [LARGE SCALE GENOMIC DNA]</scope>
    <source>
        <strain evidence="4">GZMU011</strain>
    </source>
</reference>
<gene>
    <name evidence="4" type="ORF">M5K25_004095</name>
</gene>
<name>A0ABD0VLN0_DENTH</name>
<dbReference type="AlphaFoldDB" id="A0ABD0VLN0"/>
<feature type="compositionally biased region" description="Basic and acidic residues" evidence="2">
    <location>
        <begin position="326"/>
        <end position="345"/>
    </location>
</feature>
<evidence type="ECO:0000313" key="5">
    <source>
        <dbReference type="Proteomes" id="UP001552299"/>
    </source>
</evidence>
<dbReference type="GO" id="GO:0008270">
    <property type="term" value="F:zinc ion binding"/>
    <property type="evidence" value="ECO:0007669"/>
    <property type="project" value="UniProtKB-KW"/>
</dbReference>
<dbReference type="InterPro" id="IPR001878">
    <property type="entry name" value="Znf_CCHC"/>
</dbReference>
<dbReference type="PROSITE" id="PS50158">
    <property type="entry name" value="ZF_CCHC"/>
    <property type="match status" value="1"/>
</dbReference>
<proteinExistence type="predicted"/>
<evidence type="ECO:0000313" key="4">
    <source>
        <dbReference type="EMBL" id="KAL0925728.1"/>
    </source>
</evidence>
<sequence length="365" mass="41341">MYEVKDGLQFGSFEVVDRRIMRVCEAGEKIRDWQWDLEVLGGVDSGEGFMAEGRLEFGRTLGLGQRSEETSYSVPSHVVDGVKTDIPFYQWSRLDQTNAQLNAKCLNCFYCALAYDDFVRVSTCITGKEIWDIQCSTYEGTSEVKLSKLNILMHDYELFSMKPYESILEMYTRFTQIVTSLHALGKELSNSDKVNKIVRCLPEKFDAKVVAICEIKNLNDYSIDNLIGSLIAHEQSLSQRLLDAGGTIVLKVEDLAGNNLVDGESKQIASLTSKFEKVLKHKHQHQHKRNKGKNGKDVKISSEVICFKCRKPGHMKNNCPNQKIPPAEEKDKNKPIIKISSDKRQKISWADLASESSDQELDNEV</sequence>
<keyword evidence="1" id="KW-0479">Metal-binding</keyword>
<comment type="caution">
    <text evidence="4">The sequence shown here is derived from an EMBL/GenBank/DDBJ whole genome shotgun (WGS) entry which is preliminary data.</text>
</comment>
<keyword evidence="1" id="KW-0862">Zinc</keyword>
<dbReference type="Gene3D" id="4.10.60.10">
    <property type="entry name" value="Zinc finger, CCHC-type"/>
    <property type="match status" value="1"/>
</dbReference>
<dbReference type="SMART" id="SM00343">
    <property type="entry name" value="ZnF_C2HC"/>
    <property type="match status" value="1"/>
</dbReference>
<protein>
    <recommendedName>
        <fullName evidence="3">CCHC-type domain-containing protein</fullName>
    </recommendedName>
</protein>
<keyword evidence="1" id="KW-0863">Zinc-finger</keyword>
<dbReference type="EMBL" id="JANQDX010000004">
    <property type="protein sequence ID" value="KAL0925728.1"/>
    <property type="molecule type" value="Genomic_DNA"/>
</dbReference>
<accession>A0ABD0VLN0</accession>
<evidence type="ECO:0000256" key="1">
    <source>
        <dbReference type="PROSITE-ProRule" id="PRU00047"/>
    </source>
</evidence>
<keyword evidence="5" id="KW-1185">Reference proteome</keyword>
<dbReference type="Pfam" id="PF14223">
    <property type="entry name" value="Retrotran_gag_2"/>
    <property type="match status" value="1"/>
</dbReference>
<dbReference type="PANTHER" id="PTHR34676">
    <property type="entry name" value="DUF4219 DOMAIN-CONTAINING PROTEIN-RELATED"/>
    <property type="match status" value="1"/>
</dbReference>
<evidence type="ECO:0000259" key="3">
    <source>
        <dbReference type="PROSITE" id="PS50158"/>
    </source>
</evidence>
<dbReference type="PANTHER" id="PTHR34676:SF8">
    <property type="entry name" value="TRANSMEMBRANE PROTEIN"/>
    <property type="match status" value="1"/>
</dbReference>